<evidence type="ECO:0000256" key="2">
    <source>
        <dbReference type="ARBA" id="ARBA00022658"/>
    </source>
</evidence>
<comment type="similarity">
    <text evidence="1">Belongs to the synembryn family.</text>
</comment>
<dbReference type="GeneID" id="20674667"/>
<evidence type="ECO:0000256" key="1">
    <source>
        <dbReference type="ARBA" id="ARBA00009049"/>
    </source>
</evidence>
<evidence type="ECO:0008006" key="7">
    <source>
        <dbReference type="Google" id="ProtNLM"/>
    </source>
</evidence>
<protein>
    <recommendedName>
        <fullName evidence="7">Guanine nucleotide exchange factor</fullName>
    </recommendedName>
</protein>
<name>W4KH07_HETIT</name>
<reference evidence="5 6" key="1">
    <citation type="journal article" date="2012" name="New Phytol.">
        <title>Insight into trade-off between wood decay and parasitism from the genome of a fungal forest pathogen.</title>
        <authorList>
            <person name="Olson A."/>
            <person name="Aerts A."/>
            <person name="Asiegbu F."/>
            <person name="Belbahri L."/>
            <person name="Bouzid O."/>
            <person name="Broberg A."/>
            <person name="Canback B."/>
            <person name="Coutinho P.M."/>
            <person name="Cullen D."/>
            <person name="Dalman K."/>
            <person name="Deflorio G."/>
            <person name="van Diepen L.T."/>
            <person name="Dunand C."/>
            <person name="Duplessis S."/>
            <person name="Durling M."/>
            <person name="Gonthier P."/>
            <person name="Grimwood J."/>
            <person name="Fossdal C.G."/>
            <person name="Hansson D."/>
            <person name="Henrissat B."/>
            <person name="Hietala A."/>
            <person name="Himmelstrand K."/>
            <person name="Hoffmeister D."/>
            <person name="Hogberg N."/>
            <person name="James T.Y."/>
            <person name="Karlsson M."/>
            <person name="Kohler A."/>
            <person name="Kues U."/>
            <person name="Lee Y.H."/>
            <person name="Lin Y.C."/>
            <person name="Lind M."/>
            <person name="Lindquist E."/>
            <person name="Lombard V."/>
            <person name="Lucas S."/>
            <person name="Lunden K."/>
            <person name="Morin E."/>
            <person name="Murat C."/>
            <person name="Park J."/>
            <person name="Raffaello T."/>
            <person name="Rouze P."/>
            <person name="Salamov A."/>
            <person name="Schmutz J."/>
            <person name="Solheim H."/>
            <person name="Stahlberg J."/>
            <person name="Velez H."/>
            <person name="de Vries R.P."/>
            <person name="Wiebenga A."/>
            <person name="Woodward S."/>
            <person name="Yakovlev I."/>
            <person name="Garbelotto M."/>
            <person name="Martin F."/>
            <person name="Grigoriev I.V."/>
            <person name="Stenlid J."/>
        </authorList>
    </citation>
    <scope>NUCLEOTIDE SEQUENCE [LARGE SCALE GENOMIC DNA]</scope>
    <source>
        <strain evidence="5 6">TC 32-1</strain>
    </source>
</reference>
<dbReference type="eggNOG" id="KOG4464">
    <property type="taxonomic scope" value="Eukaryota"/>
</dbReference>
<gene>
    <name evidence="5" type="ORF">HETIRDRAFT_433377</name>
</gene>
<feature type="compositionally biased region" description="Low complexity" evidence="4">
    <location>
        <begin position="331"/>
        <end position="343"/>
    </location>
</feature>
<dbReference type="GO" id="GO:0001965">
    <property type="term" value="F:G-protein alpha-subunit binding"/>
    <property type="evidence" value="ECO:0007669"/>
    <property type="project" value="TreeGrafter"/>
</dbReference>
<proteinExistence type="inferred from homology"/>
<accession>W4KH07</accession>
<dbReference type="Proteomes" id="UP000030671">
    <property type="component" value="Unassembled WGS sequence"/>
</dbReference>
<sequence>MSALLEHYSSSTQTDVSEVLQSIANASPFAVDEPARVQLIQILLDDVNKCKSSGSDGKISPKDAVLALGAIKSLGKHPSGASVLASSDNLSTLLSLSRTFKDDLDASCEALRCVANTMLLIEDARKTWISDSVKGGEASVRLLEKSSNPDQLFLASRILFLATVSSQSAGHFIISLIDDKHSGRSNVVEIISLRLDSLTSSILGGVKMAREAMTDLLKFTFNLLSFYPKLVDCEKVADLGAGEGKVMGEYWSDKLDGIVPPLLRAFNTLPPTFPSPLTAPLTHIIHSLIATPITANLKPFWFPTISPPSGRRSTVHSNSESPVLANDSRLPSSSGSGESSSSPKEAKPGALDRALSMLAAGRRSLSSRPSSPSPPNSVADSLQRAYDLLEVSFSHYFPGTIDPDDAEVRQRPKQESDSTLDDLLCPLIMLIIKCCLADAGAKSRLREWILPANLSRSSALEGRADLLGRSLRLLTSVHHPRLKDATGEMLFAICDSDPSTLTSQVGYGNVAGFLFNKGIMNAPPRPASDDAPATDASINPITGVLEGPRQDIEMTDEEKEQEAEKLFVLFDRLERSGALPPSQNPIRKAMQGQQP</sequence>
<feature type="region of interest" description="Disordered" evidence="4">
    <location>
        <begin position="525"/>
        <end position="561"/>
    </location>
</feature>
<dbReference type="AlphaFoldDB" id="W4KH07"/>
<keyword evidence="3" id="KW-0143">Chaperone</keyword>
<organism evidence="5 6">
    <name type="scientific">Heterobasidion irregulare (strain TC 32-1)</name>
    <dbReference type="NCBI Taxonomy" id="747525"/>
    <lineage>
        <taxon>Eukaryota</taxon>
        <taxon>Fungi</taxon>
        <taxon>Dikarya</taxon>
        <taxon>Basidiomycota</taxon>
        <taxon>Agaricomycotina</taxon>
        <taxon>Agaricomycetes</taxon>
        <taxon>Russulales</taxon>
        <taxon>Bondarzewiaceae</taxon>
        <taxon>Heterobasidion</taxon>
        <taxon>Heterobasidion annosum species complex</taxon>
    </lineage>
</organism>
<dbReference type="PANTHER" id="PTHR12425:SF5">
    <property type="entry name" value="SYNEMBRYN"/>
    <property type="match status" value="1"/>
</dbReference>
<dbReference type="InterPro" id="IPR019318">
    <property type="entry name" value="Gua_nucleotide_exch_fac_Ric8"/>
</dbReference>
<dbReference type="EMBL" id="KI925456">
    <property type="protein sequence ID" value="ETW84610.1"/>
    <property type="molecule type" value="Genomic_DNA"/>
</dbReference>
<dbReference type="GO" id="GO:0007186">
    <property type="term" value="P:G protein-coupled receptor signaling pathway"/>
    <property type="evidence" value="ECO:0007669"/>
    <property type="project" value="TreeGrafter"/>
</dbReference>
<keyword evidence="2" id="KW-0344">Guanine-nucleotide releasing factor</keyword>
<evidence type="ECO:0000256" key="4">
    <source>
        <dbReference type="SAM" id="MobiDB-lite"/>
    </source>
</evidence>
<dbReference type="Pfam" id="PF10165">
    <property type="entry name" value="Ric8"/>
    <property type="match status" value="1"/>
</dbReference>
<dbReference type="OrthoDB" id="5585685at2759"/>
<dbReference type="PANTHER" id="PTHR12425">
    <property type="entry name" value="SYNEMBRYN"/>
    <property type="match status" value="1"/>
</dbReference>
<dbReference type="GO" id="GO:0005737">
    <property type="term" value="C:cytoplasm"/>
    <property type="evidence" value="ECO:0007669"/>
    <property type="project" value="TreeGrafter"/>
</dbReference>
<evidence type="ECO:0000313" key="6">
    <source>
        <dbReference type="Proteomes" id="UP000030671"/>
    </source>
</evidence>
<dbReference type="STRING" id="747525.W4KH07"/>
<evidence type="ECO:0000313" key="5">
    <source>
        <dbReference type="EMBL" id="ETW84610.1"/>
    </source>
</evidence>
<feature type="compositionally biased region" description="Polar residues" evidence="4">
    <location>
        <begin position="311"/>
        <end position="321"/>
    </location>
</feature>
<dbReference type="InParanoid" id="W4KH07"/>
<dbReference type="KEGG" id="hir:HETIRDRAFT_433377"/>
<dbReference type="GO" id="GO:0005085">
    <property type="term" value="F:guanyl-nucleotide exchange factor activity"/>
    <property type="evidence" value="ECO:0007669"/>
    <property type="project" value="UniProtKB-KW"/>
</dbReference>
<dbReference type="RefSeq" id="XP_009544259.1">
    <property type="nucleotide sequence ID" value="XM_009545964.1"/>
</dbReference>
<dbReference type="HOGENOM" id="CLU_015532_1_0_1"/>
<evidence type="ECO:0000256" key="3">
    <source>
        <dbReference type="ARBA" id="ARBA00023186"/>
    </source>
</evidence>
<keyword evidence="6" id="KW-1185">Reference proteome</keyword>
<feature type="region of interest" description="Disordered" evidence="4">
    <location>
        <begin position="311"/>
        <end position="349"/>
    </location>
</feature>
<feature type="region of interest" description="Disordered" evidence="4">
    <location>
        <begin position="574"/>
        <end position="595"/>
    </location>
</feature>